<dbReference type="STRING" id="1561998.A0A1I7T7S9"/>
<keyword evidence="2" id="KW-1185">Reference proteome</keyword>
<evidence type="ECO:0000256" key="1">
    <source>
        <dbReference type="SAM" id="MobiDB-lite"/>
    </source>
</evidence>
<dbReference type="eggNOG" id="KOG0490">
    <property type="taxonomic scope" value="Eukaryota"/>
</dbReference>
<name>A0A1I7T7S9_9PELO</name>
<sequence length="142" mass="15338">MIGGLQAALVDTGDTVDTDCEPVKLISDIWADFWKTQINSVLLHVSSEGSETSPIPLELEKSTSSREQSTSPDETLIEEEGLDDENETGETAAKRRRTRTNFSGLMAARRTGVCIRSVSLSGCVHERVTCDEIGFVGESCAG</sequence>
<dbReference type="AlphaFoldDB" id="A0A1I7T7S9"/>
<protein>
    <submittedName>
        <fullName evidence="3">Uncharacterized protein</fullName>
    </submittedName>
</protein>
<dbReference type="Proteomes" id="UP000095282">
    <property type="component" value="Unplaced"/>
</dbReference>
<feature type="compositionally biased region" description="Acidic residues" evidence="1">
    <location>
        <begin position="75"/>
        <end position="88"/>
    </location>
</feature>
<reference evidence="3" key="1">
    <citation type="submission" date="2016-11" db="UniProtKB">
        <authorList>
            <consortium name="WormBaseParasite"/>
        </authorList>
    </citation>
    <scope>IDENTIFICATION</scope>
</reference>
<accession>A0A1I7T7S9</accession>
<proteinExistence type="predicted"/>
<evidence type="ECO:0000313" key="3">
    <source>
        <dbReference type="WBParaSite" id="Csp11.Scaffold535.g3246.t1"/>
    </source>
</evidence>
<organism evidence="2 3">
    <name type="scientific">Caenorhabditis tropicalis</name>
    <dbReference type="NCBI Taxonomy" id="1561998"/>
    <lineage>
        <taxon>Eukaryota</taxon>
        <taxon>Metazoa</taxon>
        <taxon>Ecdysozoa</taxon>
        <taxon>Nematoda</taxon>
        <taxon>Chromadorea</taxon>
        <taxon>Rhabditida</taxon>
        <taxon>Rhabditina</taxon>
        <taxon>Rhabditomorpha</taxon>
        <taxon>Rhabditoidea</taxon>
        <taxon>Rhabditidae</taxon>
        <taxon>Peloderinae</taxon>
        <taxon>Caenorhabditis</taxon>
    </lineage>
</organism>
<feature type="region of interest" description="Disordered" evidence="1">
    <location>
        <begin position="46"/>
        <end position="100"/>
    </location>
</feature>
<evidence type="ECO:0000313" key="2">
    <source>
        <dbReference type="Proteomes" id="UP000095282"/>
    </source>
</evidence>
<dbReference type="WBParaSite" id="Csp11.Scaffold535.g3246.t1">
    <property type="protein sequence ID" value="Csp11.Scaffold535.g3246.t1"/>
    <property type="gene ID" value="Csp11.Scaffold535.g3246"/>
</dbReference>